<protein>
    <recommendedName>
        <fullName evidence="3">ATP-grasp domain-containing protein</fullName>
    </recommendedName>
</protein>
<dbReference type="EMBL" id="LWMH01000001">
    <property type="protein sequence ID" value="KZS47172.1"/>
    <property type="molecule type" value="Genomic_DNA"/>
</dbReference>
<evidence type="ECO:0000313" key="2">
    <source>
        <dbReference type="Proteomes" id="UP000076796"/>
    </source>
</evidence>
<dbReference type="InterPro" id="IPR026838">
    <property type="entry name" value="YheC/D"/>
</dbReference>
<dbReference type="Proteomes" id="UP000076796">
    <property type="component" value="Unassembled WGS sequence"/>
</dbReference>
<dbReference type="GeneID" id="97557435"/>
<organism evidence="1 2">
    <name type="scientific">Paenibacillus glucanolyticus</name>
    <dbReference type="NCBI Taxonomy" id="59843"/>
    <lineage>
        <taxon>Bacteria</taxon>
        <taxon>Bacillati</taxon>
        <taxon>Bacillota</taxon>
        <taxon>Bacilli</taxon>
        <taxon>Bacillales</taxon>
        <taxon>Paenibacillaceae</taxon>
        <taxon>Paenibacillus</taxon>
    </lineage>
</organism>
<comment type="caution">
    <text evidence="1">The sequence shown here is derived from an EMBL/GenBank/DDBJ whole genome shotgun (WGS) entry which is preliminary data.</text>
</comment>
<dbReference type="Pfam" id="PF14398">
    <property type="entry name" value="ATPgrasp_YheCD"/>
    <property type="match status" value="1"/>
</dbReference>
<dbReference type="AlphaFoldDB" id="A0A163KEK9"/>
<dbReference type="Gene3D" id="3.30.470.20">
    <property type="entry name" value="ATP-grasp fold, B domain"/>
    <property type="match status" value="1"/>
</dbReference>
<proteinExistence type="predicted"/>
<keyword evidence="2" id="KW-1185">Reference proteome</keyword>
<dbReference type="STRING" id="59843.A3958_14585"/>
<accession>A0A163KEK9</accession>
<evidence type="ECO:0000313" key="1">
    <source>
        <dbReference type="EMBL" id="KZS47172.1"/>
    </source>
</evidence>
<sequence>MKYKSSTIKSKWKKTQWLLEDSYFRKYVPVTLTFNKKNLSTMLGDYSNVYFKPTGGSGGNNIIRIRKTDGGYQTQLNTKKTTYSSSSELYRELNRFAGKRPYLLQKGIRLAKSKGKPFDIRVMVQKTSQGKWVSTVLFTKIGSPGKVATNYNQGGSIGTFHKTMSGAGFNSAFIQKAESELKEIGVATGYNFDRHYRGFKELGLDVAIDSSGRPWILEVNTRPQVYPLKNLKDRSLYKRVLSYGKQYGRFK</sequence>
<evidence type="ECO:0008006" key="3">
    <source>
        <dbReference type="Google" id="ProtNLM"/>
    </source>
</evidence>
<dbReference type="OrthoDB" id="7869153at2"/>
<reference evidence="1" key="1">
    <citation type="journal article" date="2016" name="Genome Announc.">
        <title>Draft genomes of two strains of Paenibacillus glucanolyticus with capability to degrade lignocellulose.</title>
        <authorList>
            <person name="Mathews S.L."/>
            <person name="Pawlak J."/>
            <person name="Grunden A.M."/>
        </authorList>
    </citation>
    <scope>NUCLEOTIDE SEQUENCE [LARGE SCALE GENOMIC DNA]</scope>
    <source>
        <strain evidence="1">SLM1</strain>
    </source>
</reference>
<dbReference type="RefSeq" id="WP_006208459.1">
    <property type="nucleotide sequence ID" value="NZ_CP147845.1"/>
</dbReference>
<dbReference type="SUPFAM" id="SSF56059">
    <property type="entry name" value="Glutathione synthetase ATP-binding domain-like"/>
    <property type="match status" value="1"/>
</dbReference>
<gene>
    <name evidence="1" type="ORF">AWU65_15175</name>
</gene>
<name>A0A163KEK9_9BACL</name>